<evidence type="ECO:0000256" key="3">
    <source>
        <dbReference type="ARBA" id="ARBA00022448"/>
    </source>
</evidence>
<dbReference type="PANTHER" id="PTHR10662:SF22">
    <property type="entry name" value="NUCLEAR RNA EXPORT FACTOR 1"/>
    <property type="match status" value="1"/>
</dbReference>
<evidence type="ECO:0000256" key="1">
    <source>
        <dbReference type="ARBA" id="ARBA00004123"/>
    </source>
</evidence>
<dbReference type="GO" id="GO:0016973">
    <property type="term" value="P:poly(A)+ mRNA export from nucleus"/>
    <property type="evidence" value="ECO:0007669"/>
    <property type="project" value="TreeGrafter"/>
</dbReference>
<evidence type="ECO:0000256" key="4">
    <source>
        <dbReference type="ARBA" id="ARBA00022816"/>
    </source>
</evidence>
<evidence type="ECO:0000313" key="8">
    <source>
        <dbReference type="EMBL" id="OWR53215.1"/>
    </source>
</evidence>
<keyword evidence="3" id="KW-0813">Transport</keyword>
<dbReference type="PROSITE" id="PS50177">
    <property type="entry name" value="NTF2_DOMAIN"/>
    <property type="match status" value="1"/>
</dbReference>
<feature type="region of interest" description="Disordered" evidence="6">
    <location>
        <begin position="89"/>
        <end position="126"/>
    </location>
</feature>
<name>A0A212FHK8_DANPL</name>
<feature type="domain" description="NTF2" evidence="7">
    <location>
        <begin position="723"/>
        <end position="872"/>
    </location>
</feature>
<dbReference type="EMBL" id="AGBW02008501">
    <property type="protein sequence ID" value="OWR53215.1"/>
    <property type="molecule type" value="Genomic_DNA"/>
</dbReference>
<dbReference type="InterPro" id="IPR018222">
    <property type="entry name" value="Nuclear_transport_factor_2_euk"/>
</dbReference>
<dbReference type="InterPro" id="IPR001611">
    <property type="entry name" value="Leu-rich_rpt"/>
</dbReference>
<evidence type="ECO:0000256" key="6">
    <source>
        <dbReference type="SAM" id="MobiDB-lite"/>
    </source>
</evidence>
<dbReference type="Proteomes" id="UP000007151">
    <property type="component" value="Unassembled WGS sequence"/>
</dbReference>
<keyword evidence="4" id="KW-0509">mRNA transport</keyword>
<feature type="compositionally biased region" description="Polar residues" evidence="6">
    <location>
        <begin position="89"/>
        <end position="103"/>
    </location>
</feature>
<dbReference type="InterPro" id="IPR030217">
    <property type="entry name" value="NXF_fam"/>
</dbReference>
<dbReference type="InParanoid" id="A0A212FHK8"/>
<dbReference type="KEGG" id="dpl:KGM_201771"/>
<dbReference type="Pfam" id="PF24048">
    <property type="entry name" value="LRR_NXF1-5"/>
    <property type="match status" value="1"/>
</dbReference>
<evidence type="ECO:0000256" key="5">
    <source>
        <dbReference type="ARBA" id="ARBA00023242"/>
    </source>
</evidence>
<protein>
    <submittedName>
        <fullName evidence="8">Nuclear RNA export factor 1</fullName>
    </submittedName>
</protein>
<dbReference type="InterPro" id="IPR002075">
    <property type="entry name" value="NTF2_dom"/>
</dbReference>
<dbReference type="Pfam" id="PF22602">
    <property type="entry name" value="NXF_NTF2"/>
    <property type="match status" value="1"/>
</dbReference>
<dbReference type="InterPro" id="IPR032675">
    <property type="entry name" value="LRR_dom_sf"/>
</dbReference>
<dbReference type="InterPro" id="IPR057125">
    <property type="entry name" value="NXF1/2/3/5-like_LRR"/>
</dbReference>
<keyword evidence="9" id="KW-1185">Reference proteome</keyword>
<evidence type="ECO:0000313" key="9">
    <source>
        <dbReference type="Proteomes" id="UP000007151"/>
    </source>
</evidence>
<comment type="subcellular location">
    <subcellularLocation>
        <location evidence="1">Nucleus</location>
    </subcellularLocation>
</comment>
<feature type="region of interest" description="Disordered" evidence="6">
    <location>
        <begin position="354"/>
        <end position="382"/>
    </location>
</feature>
<feature type="compositionally biased region" description="Polar residues" evidence="6">
    <location>
        <begin position="364"/>
        <end position="373"/>
    </location>
</feature>
<keyword evidence="5" id="KW-0539">Nucleus</keyword>
<dbReference type="AlphaFoldDB" id="A0A212FHK8"/>
<comment type="caution">
    <text evidence="8">The sequence shown here is derived from an EMBL/GenBank/DDBJ whole genome shotgun (WGS) entry which is preliminary data.</text>
</comment>
<evidence type="ECO:0000256" key="2">
    <source>
        <dbReference type="ARBA" id="ARBA00009285"/>
    </source>
</evidence>
<sequence>MSNININVALTNKKKKKKRKRKFLLPQPNPQSLVVDTPMTRIAALFKLQQQLTNKNKHTTYDRPLMSGPRFSPHMKWVNKKFMNPQAQIRNSTPLSAQQNDSDTSNRNENDNLNASTSKNEISQNTTAQISNQLSEPVASSSLNTSGQDFPVYDSKITNFNQNMHTNYKFHECEVYDSPSFINFESEEGVTDLNDDDIFNKNLSKAGDETNKNQQDINAGFKLKLQDQYPKIAESINQDTKIKQISMSQTDKESNVIKKELPQNDSNQDNLPPATSDSNKVVRESIHANICEQSKHIETTQAQNVQNFFMHNTDLGPMQFQGYTSNNLNLNQKIFVQTDESNVSQLYSPSDVYEGLAKEDSPDSESVTRTSAFQRLGPPEKKPRLTINVSVDTDHSIRDVSDGSGRYIPAHEKQELLESKDGTVLAFLPTWPWKNSIVTRKTVSYRSSKTLMMMNKEYMEEKYEKDSAFFLIAVEGYPEQWTKEDVLDLVLDHLKGKHFVPCFIEFTPKECKFFVIRSKGALLTIHSLGFVIRRDNIEVRLSIAQTVLTLRQIDFLPRIVLRSRLCMGYDGESKLDLSEFTLKTDISHFIYYPLHRNFNQTELIHLPSSVSWHTLTELILSHNKITCIEGFNLDKSTPRLNALDLSHNNIESVLSLLPIRQLHLLKLSLEENPLCYDYIESDHYVKVLKSIFSSLREIDGIQIIHDFVPNTKQNYCPEDCRNIVEKFLEVFFPLLECSPDDRRPMQSMYADNAVMTVTHRGQLRYNTSNKLALNLLIKNRNILTGDLDYIQGSSNILKLLKKWPNIQHDPSTFTVDVVYSTDTYITFTINGVFKVTAETLAENESLLTFARTVTLYSANGFEYKITNEMVHIDEPYYEWEKKAFQIVSVSFIF</sequence>
<dbReference type="eggNOG" id="KOG3763">
    <property type="taxonomic scope" value="Eukaryota"/>
</dbReference>
<dbReference type="Gene3D" id="3.10.450.50">
    <property type="match status" value="1"/>
</dbReference>
<dbReference type="SUPFAM" id="SSF52058">
    <property type="entry name" value="L domain-like"/>
    <property type="match status" value="1"/>
</dbReference>
<dbReference type="GO" id="GO:0003723">
    <property type="term" value="F:RNA binding"/>
    <property type="evidence" value="ECO:0007669"/>
    <property type="project" value="TreeGrafter"/>
</dbReference>
<evidence type="ECO:0000259" key="7">
    <source>
        <dbReference type="PROSITE" id="PS50177"/>
    </source>
</evidence>
<dbReference type="STRING" id="278856.A0A212FHK8"/>
<dbReference type="SUPFAM" id="SSF54427">
    <property type="entry name" value="NTF2-like"/>
    <property type="match status" value="1"/>
</dbReference>
<feature type="compositionally biased region" description="Polar residues" evidence="6">
    <location>
        <begin position="111"/>
        <end position="126"/>
    </location>
</feature>
<dbReference type="PROSITE" id="PS51450">
    <property type="entry name" value="LRR"/>
    <property type="match status" value="2"/>
</dbReference>
<dbReference type="InterPro" id="IPR032710">
    <property type="entry name" value="NTF2-like_dom_sf"/>
</dbReference>
<dbReference type="PANTHER" id="PTHR10662">
    <property type="entry name" value="NUCLEAR RNA EXPORT FACTOR"/>
    <property type="match status" value="1"/>
</dbReference>
<gene>
    <name evidence="8" type="ORF">KGM_201771</name>
</gene>
<dbReference type="GO" id="GO:0005634">
    <property type="term" value="C:nucleus"/>
    <property type="evidence" value="ECO:0007669"/>
    <property type="project" value="UniProtKB-SubCell"/>
</dbReference>
<comment type="similarity">
    <text evidence="2">Belongs to the NXF family.</text>
</comment>
<reference evidence="8 9" key="1">
    <citation type="journal article" date="2011" name="Cell">
        <title>The monarch butterfly genome yields insights into long-distance migration.</title>
        <authorList>
            <person name="Zhan S."/>
            <person name="Merlin C."/>
            <person name="Boore J.L."/>
            <person name="Reppert S.M."/>
        </authorList>
    </citation>
    <scope>NUCLEOTIDE SEQUENCE [LARGE SCALE GENOMIC DNA]</scope>
    <source>
        <strain evidence="8">F-2</strain>
    </source>
</reference>
<dbReference type="Gene3D" id="3.80.10.10">
    <property type="entry name" value="Ribonuclease Inhibitor"/>
    <property type="match status" value="1"/>
</dbReference>
<proteinExistence type="inferred from homology"/>
<accession>A0A212FHK8</accession>
<organism evidence="8 9">
    <name type="scientific">Danaus plexippus plexippus</name>
    <dbReference type="NCBI Taxonomy" id="278856"/>
    <lineage>
        <taxon>Eukaryota</taxon>
        <taxon>Metazoa</taxon>
        <taxon>Ecdysozoa</taxon>
        <taxon>Arthropoda</taxon>
        <taxon>Hexapoda</taxon>
        <taxon>Insecta</taxon>
        <taxon>Pterygota</taxon>
        <taxon>Neoptera</taxon>
        <taxon>Endopterygota</taxon>
        <taxon>Lepidoptera</taxon>
        <taxon>Glossata</taxon>
        <taxon>Ditrysia</taxon>
        <taxon>Papilionoidea</taxon>
        <taxon>Nymphalidae</taxon>
        <taxon>Danainae</taxon>
        <taxon>Danaini</taxon>
        <taxon>Danaina</taxon>
        <taxon>Danaus</taxon>
        <taxon>Danaus</taxon>
    </lineage>
</organism>